<organism evidence="4 5">
    <name type="scientific">Paenibacillus pseudetheri</name>
    <dbReference type="NCBI Taxonomy" id="2897682"/>
    <lineage>
        <taxon>Bacteria</taxon>
        <taxon>Bacillati</taxon>
        <taxon>Bacillota</taxon>
        <taxon>Bacilli</taxon>
        <taxon>Bacillales</taxon>
        <taxon>Paenibacillaceae</taxon>
        <taxon>Paenibacillus</taxon>
    </lineage>
</organism>
<feature type="region of interest" description="Disordered" evidence="1">
    <location>
        <begin position="360"/>
        <end position="387"/>
    </location>
</feature>
<keyword evidence="5" id="KW-1185">Reference proteome</keyword>
<dbReference type="Pfam" id="PF00395">
    <property type="entry name" value="SLH"/>
    <property type="match status" value="3"/>
</dbReference>
<gene>
    <name evidence="4" type="ORF">PAECIP111894_05366</name>
</gene>
<name>A0ABM9BM50_9BACL</name>
<evidence type="ECO:0000259" key="3">
    <source>
        <dbReference type="PROSITE" id="PS51272"/>
    </source>
</evidence>
<dbReference type="InterPro" id="IPR051465">
    <property type="entry name" value="Cell_Envelope_Struct_Comp"/>
</dbReference>
<evidence type="ECO:0000256" key="2">
    <source>
        <dbReference type="SAM" id="SignalP"/>
    </source>
</evidence>
<dbReference type="PROSITE" id="PS51272">
    <property type="entry name" value="SLH"/>
    <property type="match status" value="3"/>
</dbReference>
<accession>A0ABM9BM50</accession>
<proteinExistence type="predicted"/>
<feature type="signal peptide" evidence="2">
    <location>
        <begin position="1"/>
        <end position="27"/>
    </location>
</feature>
<dbReference type="PANTHER" id="PTHR43308">
    <property type="entry name" value="OUTER MEMBRANE PROTEIN ALPHA-RELATED"/>
    <property type="match status" value="1"/>
</dbReference>
<feature type="domain" description="SLH" evidence="3">
    <location>
        <begin position="28"/>
        <end position="86"/>
    </location>
</feature>
<dbReference type="PANTHER" id="PTHR43308:SF5">
    <property type="entry name" value="S-LAYER PROTEIN _ PEPTIDOGLYCAN ENDO-BETA-N-ACETYLGLUCOSAMINIDASE"/>
    <property type="match status" value="1"/>
</dbReference>
<feature type="chain" id="PRO_5045546865" description="SLH domain-containing protein" evidence="2">
    <location>
        <begin position="28"/>
        <end position="387"/>
    </location>
</feature>
<dbReference type="Proteomes" id="UP000838749">
    <property type="component" value="Unassembled WGS sequence"/>
</dbReference>
<protein>
    <recommendedName>
        <fullName evidence="3">SLH domain-containing protein</fullName>
    </recommendedName>
</protein>
<feature type="domain" description="SLH" evidence="3">
    <location>
        <begin position="150"/>
        <end position="213"/>
    </location>
</feature>
<dbReference type="EMBL" id="CAKMAB010000047">
    <property type="protein sequence ID" value="CAH1059162.1"/>
    <property type="molecule type" value="Genomic_DNA"/>
</dbReference>
<evidence type="ECO:0000256" key="1">
    <source>
        <dbReference type="SAM" id="MobiDB-lite"/>
    </source>
</evidence>
<sequence>MGLKLRRIVSVSLALSLVFSSLGFVSAAADSSVKDYEGHWAQKQIESWLEKGWLKGFEDGLVKPNQSISRAEFVALVNRFFEITKSQPVKFNDLPATGWVYEEFSKAASQGYINGYGDKVRPNDPVTRQEAAVIISKLLKLEEPQNLSVLDQFKDRDQIASWSEKKIAGMINSGSMNGYPNGNFAPTQAMTRAEAVAILESLDSPMGGGFRITNSGVFGSKDPAHLTGYESVTVSTYGVNLQNTVIYGDLLLDEGIGDGEVSLDNVTVKGKVIVIVKGGGADSIHFKNSTLEQVVVQKKVGIVRLVTDGTTRINYLSIKSGIILQLGKGTTVSKVILDALTKVTGQGQLLSVTVNDGAKGSSFERKPDLLEGSQKDSISMPTPTATP</sequence>
<comment type="caution">
    <text evidence="4">The sequence shown here is derived from an EMBL/GenBank/DDBJ whole genome shotgun (WGS) entry which is preliminary data.</text>
</comment>
<feature type="compositionally biased region" description="Polar residues" evidence="1">
    <location>
        <begin position="375"/>
        <end position="387"/>
    </location>
</feature>
<feature type="domain" description="SLH" evidence="3">
    <location>
        <begin position="87"/>
        <end position="149"/>
    </location>
</feature>
<evidence type="ECO:0000313" key="4">
    <source>
        <dbReference type="EMBL" id="CAH1059162.1"/>
    </source>
</evidence>
<dbReference type="RefSeq" id="WP_234541046.1">
    <property type="nucleotide sequence ID" value="NZ_CAKMAB010000047.1"/>
</dbReference>
<reference evidence="4" key="1">
    <citation type="submission" date="2021-12" db="EMBL/GenBank/DDBJ databases">
        <authorList>
            <person name="Criscuolo A."/>
        </authorList>
    </citation>
    <scope>NUCLEOTIDE SEQUENCE</scope>
    <source>
        <strain evidence="4">CIP111894</strain>
    </source>
</reference>
<evidence type="ECO:0000313" key="5">
    <source>
        <dbReference type="Proteomes" id="UP000838749"/>
    </source>
</evidence>
<keyword evidence="2" id="KW-0732">Signal</keyword>
<dbReference type="InterPro" id="IPR001119">
    <property type="entry name" value="SLH_dom"/>
</dbReference>